<dbReference type="Proteomes" id="UP000245207">
    <property type="component" value="Unassembled WGS sequence"/>
</dbReference>
<keyword evidence="2" id="KW-0677">Repeat</keyword>
<dbReference type="AlphaFoldDB" id="A0A2U1Q1I5"/>
<organism evidence="5 6">
    <name type="scientific">Artemisia annua</name>
    <name type="common">Sweet wormwood</name>
    <dbReference type="NCBI Taxonomy" id="35608"/>
    <lineage>
        <taxon>Eukaryota</taxon>
        <taxon>Viridiplantae</taxon>
        <taxon>Streptophyta</taxon>
        <taxon>Embryophyta</taxon>
        <taxon>Tracheophyta</taxon>
        <taxon>Spermatophyta</taxon>
        <taxon>Magnoliopsida</taxon>
        <taxon>eudicotyledons</taxon>
        <taxon>Gunneridae</taxon>
        <taxon>Pentapetalae</taxon>
        <taxon>asterids</taxon>
        <taxon>campanulids</taxon>
        <taxon>Asterales</taxon>
        <taxon>Asteraceae</taxon>
        <taxon>Asteroideae</taxon>
        <taxon>Anthemideae</taxon>
        <taxon>Artemisiinae</taxon>
        <taxon>Artemisia</taxon>
    </lineage>
</organism>
<keyword evidence="6" id="KW-1185">Reference proteome</keyword>
<reference evidence="5 6" key="1">
    <citation type="journal article" date="2018" name="Mol. Plant">
        <title>The genome of Artemisia annua provides insight into the evolution of Asteraceae family and artemisinin biosynthesis.</title>
        <authorList>
            <person name="Shen Q."/>
            <person name="Zhang L."/>
            <person name="Liao Z."/>
            <person name="Wang S."/>
            <person name="Yan T."/>
            <person name="Shi P."/>
            <person name="Liu M."/>
            <person name="Fu X."/>
            <person name="Pan Q."/>
            <person name="Wang Y."/>
            <person name="Lv Z."/>
            <person name="Lu X."/>
            <person name="Zhang F."/>
            <person name="Jiang W."/>
            <person name="Ma Y."/>
            <person name="Chen M."/>
            <person name="Hao X."/>
            <person name="Li L."/>
            <person name="Tang Y."/>
            <person name="Lv G."/>
            <person name="Zhou Y."/>
            <person name="Sun X."/>
            <person name="Brodelius P.E."/>
            <person name="Rose J.K.C."/>
            <person name="Tang K."/>
        </authorList>
    </citation>
    <scope>NUCLEOTIDE SEQUENCE [LARGE SCALE GENOMIC DNA]</scope>
    <source>
        <strain evidence="6">cv. Huhao1</strain>
        <tissue evidence="5">Leaf</tissue>
    </source>
</reference>
<dbReference type="InterPro" id="IPR004146">
    <property type="entry name" value="DC1"/>
</dbReference>
<dbReference type="Gene3D" id="3.30.40.10">
    <property type="entry name" value="Zinc/RING finger domain, C3HC4 (zinc finger)"/>
    <property type="match status" value="1"/>
</dbReference>
<dbReference type="PANTHER" id="PTHR32410:SF161">
    <property type="entry name" value="DC1, ZINC FINGER, RING_FYVE_PHD-TYPE-RELATED"/>
    <property type="match status" value="1"/>
</dbReference>
<dbReference type="PANTHER" id="PTHR32410">
    <property type="entry name" value="CYSTEINE/HISTIDINE-RICH C1 DOMAIN FAMILY PROTEIN"/>
    <property type="match status" value="1"/>
</dbReference>
<feature type="domain" description="Phorbol-ester/DAG-type" evidence="4">
    <location>
        <begin position="569"/>
        <end position="621"/>
    </location>
</feature>
<keyword evidence="3" id="KW-0862">Zinc</keyword>
<dbReference type="InterPro" id="IPR053192">
    <property type="entry name" value="Vacuole_Formation_Reg"/>
</dbReference>
<protein>
    <submittedName>
        <fullName evidence="5">Zinc finger, PHD-type, DC1</fullName>
    </submittedName>
</protein>
<dbReference type="InterPro" id="IPR013083">
    <property type="entry name" value="Znf_RING/FYVE/PHD"/>
</dbReference>
<dbReference type="SUPFAM" id="SSF57889">
    <property type="entry name" value="Cysteine-rich domain"/>
    <property type="match status" value="5"/>
</dbReference>
<dbReference type="STRING" id="35608.A0A2U1Q1I5"/>
<dbReference type="InterPro" id="IPR002219">
    <property type="entry name" value="PKC_DAG/PE"/>
</dbReference>
<dbReference type="InterPro" id="IPR046349">
    <property type="entry name" value="C1-like_sf"/>
</dbReference>
<dbReference type="GO" id="GO:0046872">
    <property type="term" value="F:metal ion binding"/>
    <property type="evidence" value="ECO:0007669"/>
    <property type="project" value="UniProtKB-KW"/>
</dbReference>
<evidence type="ECO:0000256" key="1">
    <source>
        <dbReference type="ARBA" id="ARBA00022723"/>
    </source>
</evidence>
<gene>
    <name evidence="5" type="ORF">CTI12_AA087000</name>
</gene>
<evidence type="ECO:0000259" key="4">
    <source>
        <dbReference type="PROSITE" id="PS50081"/>
    </source>
</evidence>
<dbReference type="PROSITE" id="PS50081">
    <property type="entry name" value="ZF_DAG_PE_2"/>
    <property type="match status" value="1"/>
</dbReference>
<proteinExistence type="predicted"/>
<accession>A0A2U1Q1I5</accession>
<comment type="caution">
    <text evidence="5">The sequence shown here is derived from an EMBL/GenBank/DDBJ whole genome shotgun (WGS) entry which is preliminary data.</text>
</comment>
<dbReference type="EMBL" id="PKPP01000513">
    <property type="protein sequence ID" value="PWA91856.1"/>
    <property type="molecule type" value="Genomic_DNA"/>
</dbReference>
<dbReference type="Pfam" id="PF03107">
    <property type="entry name" value="C1_2"/>
    <property type="match status" value="3"/>
</dbReference>
<evidence type="ECO:0000256" key="2">
    <source>
        <dbReference type="ARBA" id="ARBA00022737"/>
    </source>
</evidence>
<sequence length="692" mass="78908">MEVLQHEHPLTLINLNPEYPCDEVVYDDEEELIMKQDFRCPCGRCDCATTSKAASYNALLLNPGTSAASKNYKDSDYPDLLHLPFHDQTAALKHFYGEISGSRPFETNLTHPFHQHPLTLVDTPCCNDITATPTSSRIATPSSHDSMKMVEVLCNACIRPITNMPFYKCTASDDGCNFVLHVWCTRLSTGVKKKRVVDSQIVTLKLLPPVPFASRGLFRCLCCNLSCNGFVYSDEDKYFRSSYEVDVSCGRLNFFTVVRSVTFTYIQNVLCCGLKLTIRHKYDKKHPMSLRYFPVENYGGDYFCDVCEEEFNPNIGTSAISKNYKDSDYPDLLRLPFHDQTAALKHFYGESGSRPFETNLTHPFHQHPLTLVDTPCCNNDITTTPTSSRITTPSSHDSMKMVEVLCDACVRPITNMPFYKCTASDDGCNFVLHVWCTRLPTEVKMTAGSRLKLLPPGPFAISGMGLGLFRCRCCWLICNGFVYSDENKYSQSSYEADVCCAFTPPKYITHKSHPNHLLRKLKPSSKVYCRLCFSDAKTQPFYGCEECKFYLHPKCALLWPDTIRHKYDKHPMTLRYFPVENYNGDYFCEVCEEEFNAAFYHCDQCVQSIHRPCVEFIFQEATTWTPFLLDQFENVKSRIFTFKGHPHPLSLFRGTESDGHCTLCGGGGLQDLLILKCLQCKFTIDIYCRHKI</sequence>
<dbReference type="OrthoDB" id="1870692at2759"/>
<name>A0A2U1Q1I5_ARTAN</name>
<evidence type="ECO:0000313" key="6">
    <source>
        <dbReference type="Proteomes" id="UP000245207"/>
    </source>
</evidence>
<evidence type="ECO:0000256" key="3">
    <source>
        <dbReference type="ARBA" id="ARBA00022833"/>
    </source>
</evidence>
<keyword evidence="1" id="KW-0479">Metal-binding</keyword>
<evidence type="ECO:0000313" key="5">
    <source>
        <dbReference type="EMBL" id="PWA91856.1"/>
    </source>
</evidence>